<feature type="transmembrane region" description="Helical" evidence="6">
    <location>
        <begin position="94"/>
        <end position="117"/>
    </location>
</feature>
<evidence type="ECO:0000256" key="4">
    <source>
        <dbReference type="ARBA" id="ARBA00022989"/>
    </source>
</evidence>
<protein>
    <submittedName>
        <fullName evidence="7">Polysaccharide transporter, PST family</fullName>
    </submittedName>
</protein>
<feature type="transmembrane region" description="Helical" evidence="6">
    <location>
        <begin position="52"/>
        <end position="73"/>
    </location>
</feature>
<evidence type="ECO:0000256" key="1">
    <source>
        <dbReference type="ARBA" id="ARBA00004651"/>
    </source>
</evidence>
<dbReference type="GO" id="GO:0005886">
    <property type="term" value="C:plasma membrane"/>
    <property type="evidence" value="ECO:0007669"/>
    <property type="project" value="UniProtKB-SubCell"/>
</dbReference>
<sequence length="425" mass="48910">MLTLPFTQVLQGVLKRRIFKNFLSLTFYQIANYIFPLVTIPYLSRVLGAEKFGLVMFAHSLILYFNILTDYGFNLSAVREIAVHADNNKKIWEIFNSVVLIKLAFVILTFFILLFLISFFDKFNADYKVYLFAFPAVLGQSLFPIWFFQGMQQMKYITYFSIITKLTYIVLIFTFVKNSSDYLLVPLFNSVSAIGSGVLTFLISVYNFKLKIYIPSFEKIKFYLIDGWYVFLSQVSMQLFNSANILLLGLLADNKSVAYFAGADKIIKAFNYLAVPIVNAIFPYVGGLFKRSKNEAFKFLKVIIRTFAPIFLTVSLFIFIFSEKICIVFLGEEFTNSSAVLRILSLVPFFVFMNNIFGTQILINLGCKRNYAMVFIISGVFNIVLIMLLVWKFKYIGVAISSFFAEFIVVSGMYYFAKKEGFKIL</sequence>
<dbReference type="EMBL" id="CZVU01000036">
    <property type="protein sequence ID" value="CUT01401.1"/>
    <property type="molecule type" value="Genomic_DNA"/>
</dbReference>
<name>A0A656D8L9_KRYT1</name>
<feature type="transmembrane region" description="Helical" evidence="6">
    <location>
        <begin position="396"/>
        <end position="417"/>
    </location>
</feature>
<feature type="transmembrane region" description="Helical" evidence="6">
    <location>
        <begin position="310"/>
        <end position="331"/>
    </location>
</feature>
<feature type="transmembrane region" description="Helical" evidence="6">
    <location>
        <begin position="129"/>
        <end position="149"/>
    </location>
</feature>
<keyword evidence="2" id="KW-1003">Cell membrane</keyword>
<evidence type="ECO:0000256" key="5">
    <source>
        <dbReference type="ARBA" id="ARBA00023136"/>
    </source>
</evidence>
<evidence type="ECO:0000256" key="3">
    <source>
        <dbReference type="ARBA" id="ARBA00022692"/>
    </source>
</evidence>
<keyword evidence="8" id="KW-1185">Reference proteome</keyword>
<feature type="transmembrane region" description="Helical" evidence="6">
    <location>
        <begin position="156"/>
        <end position="176"/>
    </location>
</feature>
<reference evidence="7 8" key="1">
    <citation type="submission" date="2015-11" db="EMBL/GenBank/DDBJ databases">
        <authorList>
            <person name="Varghese N."/>
        </authorList>
    </citation>
    <scope>NUCLEOTIDE SEQUENCE [LARGE SCALE GENOMIC DNA]</scope>
    <source>
        <strain evidence="7 8">JGI-24</strain>
    </source>
</reference>
<evidence type="ECO:0000256" key="6">
    <source>
        <dbReference type="SAM" id="Phobius"/>
    </source>
</evidence>
<feature type="transmembrane region" description="Helical" evidence="6">
    <location>
        <begin position="343"/>
        <end position="363"/>
    </location>
</feature>
<comment type="subcellular location">
    <subcellularLocation>
        <location evidence="1">Cell membrane</location>
        <topology evidence="1">Multi-pass membrane protein</topology>
    </subcellularLocation>
</comment>
<feature type="transmembrane region" description="Helical" evidence="6">
    <location>
        <begin position="370"/>
        <end position="390"/>
    </location>
</feature>
<dbReference type="Proteomes" id="UP000243065">
    <property type="component" value="Unassembled WGS sequence"/>
</dbReference>
<accession>A0A656D8L9</accession>
<keyword evidence="4 6" id="KW-1133">Transmembrane helix</keyword>
<feature type="transmembrane region" description="Helical" evidence="6">
    <location>
        <begin position="182"/>
        <end position="206"/>
    </location>
</feature>
<dbReference type="RefSeq" id="WP_072150349.1">
    <property type="nucleotide sequence ID" value="NZ_CZVU01000036.1"/>
</dbReference>
<dbReference type="InterPro" id="IPR050833">
    <property type="entry name" value="Poly_Biosynth_Transport"/>
</dbReference>
<proteinExistence type="predicted"/>
<keyword evidence="5 6" id="KW-0472">Membrane</keyword>
<feature type="transmembrane region" description="Helical" evidence="6">
    <location>
        <begin position="269"/>
        <end position="289"/>
    </location>
</feature>
<feature type="transmembrane region" description="Helical" evidence="6">
    <location>
        <begin position="227"/>
        <end position="249"/>
    </location>
</feature>
<dbReference type="Pfam" id="PF01943">
    <property type="entry name" value="Polysacc_synt"/>
    <property type="match status" value="1"/>
</dbReference>
<dbReference type="PANTHER" id="PTHR30250:SF11">
    <property type="entry name" value="O-ANTIGEN TRANSPORTER-RELATED"/>
    <property type="match status" value="1"/>
</dbReference>
<evidence type="ECO:0000313" key="7">
    <source>
        <dbReference type="EMBL" id="CUT01401.1"/>
    </source>
</evidence>
<dbReference type="AlphaFoldDB" id="A0A656D8L9"/>
<dbReference type="InterPro" id="IPR002797">
    <property type="entry name" value="Polysacc_synth"/>
</dbReference>
<gene>
    <name evidence="7" type="ORF">JGI24_00933</name>
</gene>
<keyword evidence="3 6" id="KW-0812">Transmembrane</keyword>
<evidence type="ECO:0000313" key="8">
    <source>
        <dbReference type="Proteomes" id="UP000243065"/>
    </source>
</evidence>
<evidence type="ECO:0000256" key="2">
    <source>
        <dbReference type="ARBA" id="ARBA00022475"/>
    </source>
</evidence>
<organism evidence="7 8">
    <name type="scientific">Kryptobacter tengchongensis</name>
    <dbReference type="NCBI Taxonomy" id="1643429"/>
    <lineage>
        <taxon>Bacteria</taxon>
        <taxon>Pseudomonadati</taxon>
        <taxon>Candidatus Kryptoniota</taxon>
        <taxon>Candidatus Kryptobacter</taxon>
    </lineage>
</organism>
<dbReference type="PANTHER" id="PTHR30250">
    <property type="entry name" value="PST FAMILY PREDICTED COLANIC ACID TRANSPORTER"/>
    <property type="match status" value="1"/>
</dbReference>
<feature type="transmembrane region" description="Helical" evidence="6">
    <location>
        <begin position="21"/>
        <end position="40"/>
    </location>
</feature>
<dbReference type="CDD" id="cd13128">
    <property type="entry name" value="MATE_Wzx_like"/>
    <property type="match status" value="1"/>
</dbReference>
<dbReference type="OrthoDB" id="9815702at2"/>